<dbReference type="EMBL" id="NHYD01002365">
    <property type="protein sequence ID" value="PPQ87132.1"/>
    <property type="molecule type" value="Genomic_DNA"/>
</dbReference>
<keyword evidence="3" id="KW-1185">Reference proteome</keyword>
<feature type="region of interest" description="Disordered" evidence="1">
    <location>
        <begin position="1"/>
        <end position="22"/>
    </location>
</feature>
<name>A0A409X8P0_PSICY</name>
<organism evidence="2 3">
    <name type="scientific">Psilocybe cyanescens</name>
    <dbReference type="NCBI Taxonomy" id="93625"/>
    <lineage>
        <taxon>Eukaryota</taxon>
        <taxon>Fungi</taxon>
        <taxon>Dikarya</taxon>
        <taxon>Basidiomycota</taxon>
        <taxon>Agaricomycotina</taxon>
        <taxon>Agaricomycetes</taxon>
        <taxon>Agaricomycetidae</taxon>
        <taxon>Agaricales</taxon>
        <taxon>Agaricineae</taxon>
        <taxon>Strophariaceae</taxon>
        <taxon>Psilocybe</taxon>
    </lineage>
</organism>
<comment type="caution">
    <text evidence="2">The sequence shown here is derived from an EMBL/GenBank/DDBJ whole genome shotgun (WGS) entry which is preliminary data.</text>
</comment>
<feature type="region of interest" description="Disordered" evidence="1">
    <location>
        <begin position="62"/>
        <end position="93"/>
    </location>
</feature>
<protein>
    <submittedName>
        <fullName evidence="2">Uncharacterized protein</fullName>
    </submittedName>
</protein>
<accession>A0A409X8P0</accession>
<feature type="compositionally biased region" description="Basic and acidic residues" evidence="1">
    <location>
        <begin position="67"/>
        <end position="82"/>
    </location>
</feature>
<evidence type="ECO:0000256" key="1">
    <source>
        <dbReference type="SAM" id="MobiDB-lite"/>
    </source>
</evidence>
<reference evidence="2 3" key="1">
    <citation type="journal article" date="2018" name="Evol. Lett.">
        <title>Horizontal gene cluster transfer increased hallucinogenic mushroom diversity.</title>
        <authorList>
            <person name="Reynolds H.T."/>
            <person name="Vijayakumar V."/>
            <person name="Gluck-Thaler E."/>
            <person name="Korotkin H.B."/>
            <person name="Matheny P.B."/>
            <person name="Slot J.C."/>
        </authorList>
    </citation>
    <scope>NUCLEOTIDE SEQUENCE [LARGE SCALE GENOMIC DNA]</scope>
    <source>
        <strain evidence="2 3">2631</strain>
    </source>
</reference>
<proteinExistence type="predicted"/>
<dbReference type="Proteomes" id="UP000283269">
    <property type="component" value="Unassembled WGS sequence"/>
</dbReference>
<dbReference type="InParanoid" id="A0A409X8P0"/>
<feature type="compositionally biased region" description="Polar residues" evidence="1">
    <location>
        <begin position="10"/>
        <end position="22"/>
    </location>
</feature>
<evidence type="ECO:0000313" key="2">
    <source>
        <dbReference type="EMBL" id="PPQ87132.1"/>
    </source>
</evidence>
<sequence length="93" mass="9818">MPTSPHPRHASTSLPSNLQSLELKTSGPTSCILNAHAPALAVDAGKGEGDTQGFGWCVAALPSVLGKEGDRDRDEDGERSEGDDKEDEDDDEE</sequence>
<dbReference type="AlphaFoldDB" id="A0A409X8P0"/>
<feature type="compositionally biased region" description="Acidic residues" evidence="1">
    <location>
        <begin position="83"/>
        <end position="93"/>
    </location>
</feature>
<gene>
    <name evidence="2" type="ORF">CVT25_001022</name>
</gene>
<evidence type="ECO:0000313" key="3">
    <source>
        <dbReference type="Proteomes" id="UP000283269"/>
    </source>
</evidence>